<keyword evidence="1" id="KW-0732">Signal</keyword>
<organism evidence="2 3">
    <name type="scientific">Lophiotrema nucula</name>
    <dbReference type="NCBI Taxonomy" id="690887"/>
    <lineage>
        <taxon>Eukaryota</taxon>
        <taxon>Fungi</taxon>
        <taxon>Dikarya</taxon>
        <taxon>Ascomycota</taxon>
        <taxon>Pezizomycotina</taxon>
        <taxon>Dothideomycetes</taxon>
        <taxon>Pleosporomycetidae</taxon>
        <taxon>Pleosporales</taxon>
        <taxon>Lophiotremataceae</taxon>
        <taxon>Lophiotrema</taxon>
    </lineage>
</organism>
<gene>
    <name evidence="2" type="ORF">BDV96DRAFT_566138</name>
</gene>
<evidence type="ECO:0000313" key="3">
    <source>
        <dbReference type="Proteomes" id="UP000799770"/>
    </source>
</evidence>
<name>A0A6A5ZQ90_9PLEO</name>
<dbReference type="EMBL" id="ML977313">
    <property type="protein sequence ID" value="KAF2121047.1"/>
    <property type="molecule type" value="Genomic_DNA"/>
</dbReference>
<protein>
    <recommendedName>
        <fullName evidence="4">Secreted protein</fullName>
    </recommendedName>
</protein>
<evidence type="ECO:0000313" key="2">
    <source>
        <dbReference type="EMBL" id="KAF2121047.1"/>
    </source>
</evidence>
<dbReference type="AlphaFoldDB" id="A0A6A5ZQ90"/>
<feature type="signal peptide" evidence="1">
    <location>
        <begin position="1"/>
        <end position="16"/>
    </location>
</feature>
<keyword evidence="3" id="KW-1185">Reference proteome</keyword>
<feature type="chain" id="PRO_5025416206" description="Secreted protein" evidence="1">
    <location>
        <begin position="17"/>
        <end position="171"/>
    </location>
</feature>
<evidence type="ECO:0000256" key="1">
    <source>
        <dbReference type="SAM" id="SignalP"/>
    </source>
</evidence>
<evidence type="ECO:0008006" key="4">
    <source>
        <dbReference type="Google" id="ProtNLM"/>
    </source>
</evidence>
<proteinExistence type="predicted"/>
<accession>A0A6A5ZQ90</accession>
<dbReference type="Proteomes" id="UP000799770">
    <property type="component" value="Unassembled WGS sequence"/>
</dbReference>
<reference evidence="2" key="1">
    <citation type="journal article" date="2020" name="Stud. Mycol.">
        <title>101 Dothideomycetes genomes: a test case for predicting lifestyles and emergence of pathogens.</title>
        <authorList>
            <person name="Haridas S."/>
            <person name="Albert R."/>
            <person name="Binder M."/>
            <person name="Bloem J."/>
            <person name="Labutti K."/>
            <person name="Salamov A."/>
            <person name="Andreopoulos B."/>
            <person name="Baker S."/>
            <person name="Barry K."/>
            <person name="Bills G."/>
            <person name="Bluhm B."/>
            <person name="Cannon C."/>
            <person name="Castanera R."/>
            <person name="Culley D."/>
            <person name="Daum C."/>
            <person name="Ezra D."/>
            <person name="Gonzalez J."/>
            <person name="Henrissat B."/>
            <person name="Kuo A."/>
            <person name="Liang C."/>
            <person name="Lipzen A."/>
            <person name="Lutzoni F."/>
            <person name="Magnuson J."/>
            <person name="Mondo S."/>
            <person name="Nolan M."/>
            <person name="Ohm R."/>
            <person name="Pangilinan J."/>
            <person name="Park H.-J."/>
            <person name="Ramirez L."/>
            <person name="Alfaro M."/>
            <person name="Sun H."/>
            <person name="Tritt A."/>
            <person name="Yoshinaga Y."/>
            <person name="Zwiers L.-H."/>
            <person name="Turgeon B."/>
            <person name="Goodwin S."/>
            <person name="Spatafora J."/>
            <person name="Crous P."/>
            <person name="Grigoriev I."/>
        </authorList>
    </citation>
    <scope>NUCLEOTIDE SEQUENCE</scope>
    <source>
        <strain evidence="2">CBS 627.86</strain>
    </source>
</reference>
<sequence length="171" mass="19543">MSRIFISLRGIAALLGRSFTVSPTLPMVSEVLPRLRMSPSPPRFTLSSFPAECSRPRNCRCHCCSRLRCCCRCCCHFHHHFLWKPPYVTIDRSEYRSATTSTLQIAISADYLISDADFRFPTDGSMVRTLMSSWRETSAVVAGKSKCSEHETVRKERWGYCIFGESTDTIW</sequence>